<comment type="caution">
    <text evidence="1">The sequence shown here is derived from an EMBL/GenBank/DDBJ whole genome shotgun (WGS) entry which is preliminary data.</text>
</comment>
<organism evidence="1 2">
    <name type="scientific">Eumeta variegata</name>
    <name type="common">Bagworm moth</name>
    <name type="synonym">Eumeta japonica</name>
    <dbReference type="NCBI Taxonomy" id="151549"/>
    <lineage>
        <taxon>Eukaryota</taxon>
        <taxon>Metazoa</taxon>
        <taxon>Ecdysozoa</taxon>
        <taxon>Arthropoda</taxon>
        <taxon>Hexapoda</taxon>
        <taxon>Insecta</taxon>
        <taxon>Pterygota</taxon>
        <taxon>Neoptera</taxon>
        <taxon>Endopterygota</taxon>
        <taxon>Lepidoptera</taxon>
        <taxon>Glossata</taxon>
        <taxon>Ditrysia</taxon>
        <taxon>Tineoidea</taxon>
        <taxon>Psychidae</taxon>
        <taxon>Oiketicinae</taxon>
        <taxon>Eumeta</taxon>
    </lineage>
</organism>
<dbReference type="Proteomes" id="UP000299102">
    <property type="component" value="Unassembled WGS sequence"/>
</dbReference>
<gene>
    <name evidence="1" type="ORF">EVAR_102345_1</name>
</gene>
<sequence length="123" mass="14312">MKIEEDKELLKKQRESGRLRCLGGVDKKLTEREEQDKTINRLTILYQKRANKFYLDDSFLLKDVSLWDDNAAFLEAKRSCLKVVNDIAEKVVKGHDKSKYQDKAGFLMNFVAWLARVAIMLEG</sequence>
<dbReference type="AlphaFoldDB" id="A0A4C1XJ27"/>
<reference evidence="1 2" key="1">
    <citation type="journal article" date="2019" name="Commun. Biol.">
        <title>The bagworm genome reveals a unique fibroin gene that provides high tensile strength.</title>
        <authorList>
            <person name="Kono N."/>
            <person name="Nakamura H."/>
            <person name="Ohtoshi R."/>
            <person name="Tomita M."/>
            <person name="Numata K."/>
            <person name="Arakawa K."/>
        </authorList>
    </citation>
    <scope>NUCLEOTIDE SEQUENCE [LARGE SCALE GENOMIC DNA]</scope>
</reference>
<protein>
    <submittedName>
        <fullName evidence="1">Uncharacterized protein</fullName>
    </submittedName>
</protein>
<name>A0A4C1XJ27_EUMVA</name>
<proteinExistence type="predicted"/>
<evidence type="ECO:0000313" key="2">
    <source>
        <dbReference type="Proteomes" id="UP000299102"/>
    </source>
</evidence>
<evidence type="ECO:0000313" key="1">
    <source>
        <dbReference type="EMBL" id="GBP63183.1"/>
    </source>
</evidence>
<keyword evidence="2" id="KW-1185">Reference proteome</keyword>
<accession>A0A4C1XJ27</accession>
<dbReference type="EMBL" id="BGZK01000862">
    <property type="protein sequence ID" value="GBP63183.1"/>
    <property type="molecule type" value="Genomic_DNA"/>
</dbReference>